<accession>A0A0N7M4J7</accession>
<dbReference type="AlphaFoldDB" id="A0A0N7M4J7"/>
<dbReference type="InterPro" id="IPR002347">
    <property type="entry name" value="SDR_fam"/>
</dbReference>
<sequence length="239" mass="25489">MADTSSKPLALIVGAGAGLSASLARALSREGYALHLAARSTDKLQRLAAETGAQLHALDGTDAEKVRQLVAGLQGALRVACYNPSARVRGPVAELDPEQVREAVEVTAFGAFVLGQAAAKRMLTQQPEDGRRGTILFTGASAGVKGFAQSAPFAMGKFAQRGLAQSMARELHPKGIHVAWINIDGGIRNASRPERTEGADNPDSMLDPDAIAGEYMNLIHQHRSAWSDELVLRPWVERF</sequence>
<proteinExistence type="predicted"/>
<gene>
    <name evidence="1" type="ORF">PHA8399_01952</name>
</gene>
<dbReference type="EC" id="1.-.-.-" evidence="1"/>
<dbReference type="Proteomes" id="UP000051326">
    <property type="component" value="Unassembled WGS sequence"/>
</dbReference>
<evidence type="ECO:0000313" key="2">
    <source>
        <dbReference type="Proteomes" id="UP000051326"/>
    </source>
</evidence>
<evidence type="ECO:0000313" key="1">
    <source>
        <dbReference type="EMBL" id="CUH99826.1"/>
    </source>
</evidence>
<dbReference type="GO" id="GO:0016491">
    <property type="term" value="F:oxidoreductase activity"/>
    <property type="evidence" value="ECO:0007669"/>
    <property type="project" value="UniProtKB-KW"/>
</dbReference>
<reference evidence="1 2" key="1">
    <citation type="submission" date="2015-09" db="EMBL/GenBank/DDBJ databases">
        <authorList>
            <consortium name="Swine Surveillance"/>
        </authorList>
    </citation>
    <scope>NUCLEOTIDE SEQUENCE [LARGE SCALE GENOMIC DNA]</scope>
    <source>
        <strain evidence="1 2">CECT 8399</strain>
    </source>
</reference>
<name>A0A0N7M4J7_9RHOB</name>
<dbReference type="Pfam" id="PF00106">
    <property type="entry name" value="adh_short"/>
    <property type="match status" value="1"/>
</dbReference>
<dbReference type="InterPro" id="IPR036291">
    <property type="entry name" value="NAD(P)-bd_dom_sf"/>
</dbReference>
<dbReference type="RefSeq" id="WP_058285943.1">
    <property type="nucleotide sequence ID" value="NZ_CYSR01000021.1"/>
</dbReference>
<dbReference type="Gene3D" id="3.40.50.720">
    <property type="entry name" value="NAD(P)-binding Rossmann-like Domain"/>
    <property type="match status" value="1"/>
</dbReference>
<dbReference type="PANTHER" id="PTHR43431">
    <property type="entry name" value="OXIDOREDUCTASE, SHORT CHAIN DEHYDROGENASE/REDUCTASE FAMILY (AFU_ORTHOLOGUE AFUA_5G14000)"/>
    <property type="match status" value="1"/>
</dbReference>
<protein>
    <submittedName>
        <fullName evidence="1">Putative oxidoreductase</fullName>
        <ecNumber evidence="1">1.-.-.-</ecNumber>
    </submittedName>
</protein>
<dbReference type="STRING" id="1396826.PHA8399_01952"/>
<dbReference type="EMBL" id="CYSR01000021">
    <property type="protein sequence ID" value="CUH99826.1"/>
    <property type="molecule type" value="Genomic_DNA"/>
</dbReference>
<organism evidence="1 2">
    <name type="scientific">Leisingera aquaemixtae</name>
    <dbReference type="NCBI Taxonomy" id="1396826"/>
    <lineage>
        <taxon>Bacteria</taxon>
        <taxon>Pseudomonadati</taxon>
        <taxon>Pseudomonadota</taxon>
        <taxon>Alphaproteobacteria</taxon>
        <taxon>Rhodobacterales</taxon>
        <taxon>Roseobacteraceae</taxon>
        <taxon>Leisingera</taxon>
    </lineage>
</organism>
<dbReference type="PANTHER" id="PTHR43431:SF7">
    <property type="entry name" value="OXIDOREDUCTASE, SHORT CHAIN DEHYDROGENASE_REDUCTASE FAMILY (AFU_ORTHOLOGUE AFUA_5G14000)"/>
    <property type="match status" value="1"/>
</dbReference>
<dbReference type="SUPFAM" id="SSF51735">
    <property type="entry name" value="NAD(P)-binding Rossmann-fold domains"/>
    <property type="match status" value="1"/>
</dbReference>
<dbReference type="PRINTS" id="PR00081">
    <property type="entry name" value="GDHRDH"/>
</dbReference>
<keyword evidence="1" id="KW-0560">Oxidoreductase</keyword>